<evidence type="ECO:0000259" key="1">
    <source>
        <dbReference type="PROSITE" id="PS50943"/>
    </source>
</evidence>
<dbReference type="SMART" id="SM00530">
    <property type="entry name" value="HTH_XRE"/>
    <property type="match status" value="1"/>
</dbReference>
<dbReference type="KEGG" id="zpr:ZPR_3441"/>
<gene>
    <name evidence="2" type="ordered locus">ZPR_3441</name>
</gene>
<accession>D5BJQ9</accession>
<dbReference type="STRING" id="655815.ZPR_3441"/>
<dbReference type="Proteomes" id="UP000001654">
    <property type="component" value="Chromosome"/>
</dbReference>
<name>D5BJQ9_ZUNPS</name>
<proteinExistence type="predicted"/>
<dbReference type="GO" id="GO:0003677">
    <property type="term" value="F:DNA binding"/>
    <property type="evidence" value="ECO:0007669"/>
    <property type="project" value="UniProtKB-KW"/>
</dbReference>
<dbReference type="InterPro" id="IPR010982">
    <property type="entry name" value="Lambda_DNA-bd_dom_sf"/>
</dbReference>
<organism evidence="2 3">
    <name type="scientific">Zunongwangia profunda (strain DSM 18752 / CCTCC AB 206139 / SM-A87)</name>
    <name type="common">Wangia profunda</name>
    <dbReference type="NCBI Taxonomy" id="655815"/>
    <lineage>
        <taxon>Bacteria</taxon>
        <taxon>Pseudomonadati</taxon>
        <taxon>Bacteroidota</taxon>
        <taxon>Flavobacteriia</taxon>
        <taxon>Flavobacteriales</taxon>
        <taxon>Flavobacteriaceae</taxon>
        <taxon>Zunongwangia</taxon>
    </lineage>
</organism>
<dbReference type="eggNOG" id="COG1426">
    <property type="taxonomic scope" value="Bacteria"/>
</dbReference>
<dbReference type="PROSITE" id="PS50943">
    <property type="entry name" value="HTH_CROC1"/>
    <property type="match status" value="1"/>
</dbReference>
<dbReference type="Gene3D" id="1.10.260.40">
    <property type="entry name" value="lambda repressor-like DNA-binding domains"/>
    <property type="match status" value="1"/>
</dbReference>
<dbReference type="SUPFAM" id="SSF47413">
    <property type="entry name" value="lambda repressor-like DNA-binding domains"/>
    <property type="match status" value="1"/>
</dbReference>
<dbReference type="AlphaFoldDB" id="D5BJQ9"/>
<evidence type="ECO:0000313" key="3">
    <source>
        <dbReference type="Proteomes" id="UP000001654"/>
    </source>
</evidence>
<dbReference type="InterPro" id="IPR001387">
    <property type="entry name" value="Cro/C1-type_HTH"/>
</dbReference>
<reference evidence="2 3" key="1">
    <citation type="journal article" date="2010" name="BMC Genomics">
        <title>The complete genome of Zunongwangia profunda SM-A87 reveals its adaptation to the deep-sea environment and ecological role in sedimentary organic nitrogen degradation.</title>
        <authorList>
            <person name="Qin Q.L."/>
            <person name="Zhang X.Y."/>
            <person name="Wang X.M."/>
            <person name="Liu G.M."/>
            <person name="Chen X.L."/>
            <person name="Xie B.B."/>
            <person name="Dang H.Y."/>
            <person name="Zhou B.C."/>
            <person name="Yu J."/>
            <person name="Zhang Y.Z."/>
        </authorList>
    </citation>
    <scope>NUCLEOTIDE SEQUENCE [LARGE SCALE GENOMIC DNA]</scope>
    <source>
        <strain evidence="3">DSM 18752 / CCTCC AB 206139 / SM-A87</strain>
    </source>
</reference>
<dbReference type="CDD" id="cd00093">
    <property type="entry name" value="HTH_XRE"/>
    <property type="match status" value="1"/>
</dbReference>
<evidence type="ECO:0000313" key="2">
    <source>
        <dbReference type="EMBL" id="ADF53757.1"/>
    </source>
</evidence>
<keyword evidence="3" id="KW-1185">Reference proteome</keyword>
<feature type="domain" description="HTH cro/C1-type" evidence="1">
    <location>
        <begin position="30"/>
        <end position="83"/>
    </location>
</feature>
<dbReference type="EMBL" id="CP001650">
    <property type="protein sequence ID" value="ADF53757.1"/>
    <property type="molecule type" value="Genomic_DNA"/>
</dbReference>
<sequence>MYFLLLKLLVNLIMANYRDKLLLQELGKRLKTQRLKMKLEIKDVSEKTGFSAYTIRNVESGNETTISYFTQICKAINIHPKIIFDFPMELKSRNEASPARVEKTRLTNRIRDFIKANYFSEYRGAADVKIKLESDYNVKTTSAAVSVILSRLVLTKDLISKEIGGKKMYAKK</sequence>
<dbReference type="HOGENOM" id="CLU_1658609_0_0_10"/>
<protein>
    <submittedName>
        <fullName evidence="2">Lambda repressor-like DNA-binding protein</fullName>
    </submittedName>
</protein>